<feature type="transmembrane region" description="Helical" evidence="1">
    <location>
        <begin position="195"/>
        <end position="216"/>
    </location>
</feature>
<name>A0A1Y1JG10_PLAGO</name>
<evidence type="ECO:0000313" key="4">
    <source>
        <dbReference type="Proteomes" id="UP000195521"/>
    </source>
</evidence>
<evidence type="ECO:0008006" key="5">
    <source>
        <dbReference type="Google" id="ProtNLM"/>
    </source>
</evidence>
<dbReference type="RefSeq" id="XP_028541613.1">
    <property type="nucleotide sequence ID" value="XM_028685812.1"/>
</dbReference>
<keyword evidence="1" id="KW-1133">Transmembrane helix</keyword>
<evidence type="ECO:0000256" key="1">
    <source>
        <dbReference type="SAM" id="Phobius"/>
    </source>
</evidence>
<dbReference type="EMBL" id="BDQF01000001">
    <property type="protein sequence ID" value="GAW79024.1"/>
    <property type="molecule type" value="Genomic_DNA"/>
</dbReference>
<protein>
    <recommendedName>
        <fullName evidence="5">Variable surface protein</fullName>
    </recommendedName>
</protein>
<keyword evidence="1" id="KW-0472">Membrane</keyword>
<keyword evidence="1" id="KW-0812">Transmembrane</keyword>
<evidence type="ECO:0000256" key="2">
    <source>
        <dbReference type="SAM" id="SignalP"/>
    </source>
</evidence>
<dbReference type="OrthoDB" id="387265at2759"/>
<dbReference type="GeneID" id="39745724"/>
<feature type="chain" id="PRO_5012259853" description="Variable surface protein" evidence="2">
    <location>
        <begin position="18"/>
        <end position="314"/>
    </location>
</feature>
<reference evidence="4" key="1">
    <citation type="submission" date="2017-04" db="EMBL/GenBank/DDBJ databases">
        <title>Plasmodium gonderi genome.</title>
        <authorList>
            <person name="Arisue N."/>
            <person name="Honma H."/>
            <person name="Kawai S."/>
            <person name="Tougan T."/>
            <person name="Tanabe K."/>
            <person name="Horii T."/>
        </authorList>
    </citation>
    <scope>NUCLEOTIDE SEQUENCE [LARGE SCALE GENOMIC DNA]</scope>
    <source>
        <strain evidence="4">ATCC 30045</strain>
    </source>
</reference>
<sequence>MLPLYAKFFLLTLFVWAWHRPSKISFDEAPKNILNNKLCLINGRLLSEFDFSEDFKYYSGDSVATRANEETDSIVSDFDEEDNGYLSIYLKEKIRKEKRKSESDFEDLSGSSDSLNSLSSKKKVLKEIIHHLNKSDKFNYDELKEYIDQHLDGEQGEKLKLLVDELKKYKTKYFYMKSRLARNIKKLRRRMKKHTMFILLLVPSITSLILLLWIIIPMVSAPACAIACAPSVVVAAGSSGAAGATGVACASAAATSGVTSSGICGAAQLLAASPTATTTVATAAGVTTTTRFVLPPAFFCGSFYRYMFSPLLLV</sequence>
<dbReference type="Proteomes" id="UP000195521">
    <property type="component" value="Unassembled WGS sequence"/>
</dbReference>
<evidence type="ECO:0000313" key="3">
    <source>
        <dbReference type="EMBL" id="GAW79024.1"/>
    </source>
</evidence>
<accession>A0A1Y1JG10</accession>
<keyword evidence="2" id="KW-0732">Signal</keyword>
<dbReference type="AlphaFoldDB" id="A0A1Y1JG10"/>
<keyword evidence="4" id="KW-1185">Reference proteome</keyword>
<feature type="signal peptide" evidence="2">
    <location>
        <begin position="1"/>
        <end position="17"/>
    </location>
</feature>
<comment type="caution">
    <text evidence="3">The sequence shown here is derived from an EMBL/GenBank/DDBJ whole genome shotgun (WGS) entry which is preliminary data.</text>
</comment>
<proteinExistence type="predicted"/>
<dbReference type="OMA" id="IFTCCEN"/>
<organism evidence="3 4">
    <name type="scientific">Plasmodium gonderi</name>
    <dbReference type="NCBI Taxonomy" id="77519"/>
    <lineage>
        <taxon>Eukaryota</taxon>
        <taxon>Sar</taxon>
        <taxon>Alveolata</taxon>
        <taxon>Apicomplexa</taxon>
        <taxon>Aconoidasida</taxon>
        <taxon>Haemosporida</taxon>
        <taxon>Plasmodiidae</taxon>
        <taxon>Plasmodium</taxon>
        <taxon>Plasmodium (Plasmodium)</taxon>
    </lineage>
</organism>
<gene>
    <name evidence="3" type="ORF">PGO_011740</name>
</gene>